<dbReference type="InterPro" id="IPR036736">
    <property type="entry name" value="ACP-like_sf"/>
</dbReference>
<dbReference type="GO" id="GO:0031177">
    <property type="term" value="F:phosphopantetheine binding"/>
    <property type="evidence" value="ECO:0007669"/>
    <property type="project" value="InterPro"/>
</dbReference>
<dbReference type="PROSITE" id="PS50075">
    <property type="entry name" value="CARRIER"/>
    <property type="match status" value="3"/>
</dbReference>
<evidence type="ECO:0000259" key="7">
    <source>
        <dbReference type="PROSITE" id="PS50075"/>
    </source>
</evidence>
<dbReference type="EMBL" id="CAJNXB010000184">
    <property type="protein sequence ID" value="CAF3033527.1"/>
    <property type="molecule type" value="Genomic_DNA"/>
</dbReference>
<evidence type="ECO:0000313" key="9">
    <source>
        <dbReference type="EMBL" id="CAF4419045.1"/>
    </source>
</evidence>
<dbReference type="FunFam" id="3.40.50.980:FF:000001">
    <property type="entry name" value="Non-ribosomal peptide synthetase"/>
    <property type="match status" value="3"/>
</dbReference>
<dbReference type="InterPro" id="IPR010071">
    <property type="entry name" value="AA_adenyl_dom"/>
</dbReference>
<dbReference type="GO" id="GO:0044550">
    <property type="term" value="P:secondary metabolite biosynthetic process"/>
    <property type="evidence" value="ECO:0007669"/>
    <property type="project" value="TreeGrafter"/>
</dbReference>
<dbReference type="SUPFAM" id="SSF52777">
    <property type="entry name" value="CoA-dependent acyltransferases"/>
    <property type="match status" value="8"/>
</dbReference>
<dbReference type="Gene3D" id="3.40.50.980">
    <property type="match status" value="4"/>
</dbReference>
<dbReference type="InterPro" id="IPR000873">
    <property type="entry name" value="AMP-dep_synth/lig_dom"/>
</dbReference>
<sequence length="3723" mass="429539">MDQKFYSYLNEKRLTYLSITPSHLQHIDLKQLKYLRTLTVAGEELPERVFERIRREYHGKVINGYGVTETTVYNMVYAYENDMKYKNSIGFPLSNTKHFVLNKSMQMLPVHAIGELYLTGDCVTRGYLNRPELTAERFLSNPFQTEEEKKTGKNARIYKTGDLVRWLPDGELEYLGRNDLQVKIRGLRIELGEIESVLASYQGVNRSVVLAKEHKKKNTDTTATKYLVGYYVSDDDIDESVIKHYMQKKLPDYMIPNRLIRIEKIPVTINGKLDAKALPEFDFSLDETNYSAPRNELEVKLCVIWSDILGIEKVGITDDFFRLGGDSIASLQIVGRVRQDQNLNISVKDIFMFKTIENLYDNKLKGQLIQSNNDAERLNGNQVTNSMEEIDLLPIQEYLLKKGGFSANHFNQHLVFRIPRFDEKKLKNCVAKLVSYHKIFRIRFKKYAGGKYSQYYLTDLDSEEINLVQVKRHPSTEIYSQTELHELFKNKTDIENGPLYMVGYLYDDESNTSARVWICIHELIADLTSCRIISDDLQQLYIDSNVDSTSCYKHWSNTVKHDTNRIGTGEMEHSQSLFNRHIHNFNQVATEKEQKNNGMNETEIILPEDITKVLLNDCNKVYNTQIEHLLLTALGYTLCEEIANLRENYVMFECSARDFANNLDMNRSIGMFRTIYPVRLQLAEDDVCRSIINVKEHVKQVPNNGIGFCTIPSNETNNLPCVLFNYLGEFGNENNTTDNGDEWHLLDACCENIMNENTKELIKISSLIINAQMRLNIKTKMGIETTVQFGKAFELNIEKIIKYIQSVNRRFLTRSDVCYVIADSEYLHRIQLEKEVDAMFLANSLQQGFVYHSLKQSNIDDAYIVQSVFQYQTSINQNLLGMAWEHAQQRFSSLRLRFDWQDKVIQIIDKKHALDWRFIDLTTEEQDVSKQERKIKEIQEQDRNERFKLNIGNLFRLYLIQQKTDLYALILSFHHIILDGWSLPILLDYVHQEYLNLIESEHASLPLTRSASSSLRDESYENAQIYLQKHRLDNIDYWENEIEQIEERCDLTGLLKAEIKNKVMLNQYDHVKQPQSRTMIINGNLYRSLKDICRQSGLTLSSILQFVWHKILSIYGNSSQTIIGTTVSGRNIPVNDVETSVGLFINTLPLIVNHGVDELLINAIKTIQDKMNEMITRSNVDFSQLSKGKMKHGLFDALFVYENYPTLEGKVERQEALLKFERKYNAEKLDYPLAVVAYETVANGSVTIVVNYAGELFANETIADLLDVANVLLIQIGDGQVMRVSDLSLLPKAQLKMINDWSETLTNVTESCTQITLHKLFEVEVEKSCDKIAIVYNDIQLTYRELNEKANQLAHYLRSIYDIQPDDLIALLLDKSELMIVSILAVWKSGAAYVPIDPTYPDERIQFILQDTKAKIMITNKKYMTRLDRHDIMKIAVDCPLVNQLVNNNRMTFNPDLNTTKDNLAYVIYTSGTTGQPKGVMVEHGTVAAFRNDVKYRDIGHNDSNAMPEAILFLANYGFDMSIEQLVLSILSSNMLIIISNTFTFDENFYAYLNANRMTYMSITPSQLQEIDLRHFKHLKLLALGGEPLSEMVFDKIRAQYIGKVRNVYGLTETTIGNVFYIYETDMKYKNSMGTTLSNTKAFVLNNRQQMLPVNVVGELYLTGNCVSRGYLNRPDLTAQRFLPNPFQTEEEKKEGKNSRIYKTGDLVRWLPDGELEYLGRNDFQVKIRGLRIELGEIEAVLSSYQGVKQAVVCVRDAKTVEADSRNRKYLLGYFVSETSLLETDIKQYMQTKLPDYMIPNRLIRIEKIPVNINGKLDSQALPEVDFSMRDQNQLVPPRNDLESKIIRIWSDVLEITMENIGIHDDFFSLGGDSILVVKLSLMITNLIAHTVTVMDLFENRTIAKLASHILHEVDYTAEQNNGILKINADYSNYPNFVLSFAQERLLFINDFAGENGTNAYNVPIFIQFSNNNVRRDLLYQSLLAILHRHEILRTLVQEDKFDVISQHILNDAETDALFKVDELQVVNKEQLDAELFKFAKYVFNLRKELPIKVTFYERKNTDGSDSTTLYMGILMHHICFDGWSLNIFWREMKIFYNYFHGKAINTSLDNSSYLTSNLPTLPVQYKDFAAWQRKYLRGERLHNLSKFWKSKLDDFEMLNLISDISPRLPIYDYSGDDIMFELNEQTTTALKELAKNLQVSLFSLLLSAYAFMLSNYTNQQDIVIGTPVANRNQPELENLIGFFVNLLVLRIKLDSHDCAIDFIKKVNEEVINAQIYQEMPFEGLVKELQIEYDASRHPIVQVIFIMNSQFETTVSNTHKSNEPEKSLEMSEYLSNRTNFKIAKYDITTSIDEIDICLKGHFNFATKVFHQTTIQNFIGTYIHILTLFSRLSHNCRLENISCIDSKQHSCIERWQNTCTPSTEFNTQSTLQKLFEEEVEKSGDNIAIVYSDVQLSYRELNEKANQLAHYLRSICDIQPDDLIALLLDKSELMIVSILAVWKSGAAYVPIDPSYPVERFQFILQDTRAKIMITNKKYMARLDPHDIMKIAVDCPLVNQLVNSNRATCNPDSNATKDNLAYVIYTSGTTGEPKGVMVQHGSVISFRDDIIHRYFSTDYNENSSQTILFISNYVFDFSIEQIALSILSSNALIVPENTFIMDQKFYSYLNEKQLTYLSITPSHLQHIDLKQLKYLRTLTVAGEELPERAFERIRREYHGKVINAYGITETTVYNMVYVYENDMKYKNSIGFPLSNAKQFVLNKNMQMLPVHAVGELYLTGDCVTRGYLNRPELTAERFLSNPFQTEEEKKTGKNARIYKTGDLVRWLPNGELEYRGRNDLQVKIRGLRIELGEIESVLSSYQGVRECAVLLKDHKKKNIDTLSTKYLVGYFVSDVDTDECVLKEYMQRKLPDYMIPNRLIQIDKMPVNISGKLNTRVLPEVDFSKSDHHQLVLPQNDLETKMVYIWSELFRFPVENISVNNDFFSLGGDSILAIKLSLMITNSLSIKLTVAAIFQNRTIAKLASHILHGLDCDASENDRIMRINTDFRAGSNYALSFAQERLWFITEFEGEIGTDAYNVPIFIQFSNNNVRRDLLYQSLLAILHRHEILRTLMHEDKFGVISQHLLNDAETAALFKVHELHVANKQQLDAELFKFAKYVFNLRKELPIKVTFYEMKNEDVENNTRLYMGILMHHICFDGWSMKILWSELQIFYEHFERNLSDPSLDISSYSDPNLSVLPVQYKDFAEWQRKYLRGERLHNLSEYWKSKLNGFDMLNLIPDNSPRPSIYNYSGDEIMFEINEQITTALKALAKSLHVSLFSLLLSAYAFMLSNYTNQQDIVIGTPVANRNQPELENLIGFFVNLLVLRIKLDSHDCAIDFIKKVNEEVINAQINQEMPFDALVKQLQINKDTSRHPIVQVIFVMNTHFQTTLTGTDKTIVSSKSLGMSEYLSNHTNFRVAKYDITASIDEIDVSLKGNFNFATNIFHHSTMHNFIESYVHILTQFSRIGEKCRIQDIMCASSKQRSCIERWQNTCTAPTELNTQTTLHKLFEAEAATSYDRIAVIYQDIQLTYRELNEKANQLAHYLRSICDIQPDDLIALCLDKSELMIVSILAVWKSGAAYVPIDPTYPVERFQFILQDTRAKIMITNKKYMARLDPHGIMKIAVDCPLVNQLVNSNRTTCNPDSNATKDNLAYVIYTSGTTGEPKGVMVQHGSVVSFRNDIIHR</sequence>
<dbReference type="Pfam" id="PF00668">
    <property type="entry name" value="Condensation"/>
    <property type="match status" value="4"/>
</dbReference>
<dbReference type="PANTHER" id="PTHR45527:SF1">
    <property type="entry name" value="FATTY ACID SYNTHASE"/>
    <property type="match status" value="1"/>
</dbReference>
<dbReference type="Pfam" id="PF00550">
    <property type="entry name" value="PP-binding"/>
    <property type="match status" value="3"/>
</dbReference>
<evidence type="ECO:0000256" key="5">
    <source>
        <dbReference type="ARBA" id="ARBA00022598"/>
    </source>
</evidence>
<feature type="domain" description="Carrier" evidence="7">
    <location>
        <begin position="1837"/>
        <end position="1914"/>
    </location>
</feature>
<dbReference type="Pfam" id="PF00501">
    <property type="entry name" value="AMP-binding"/>
    <property type="match status" value="4"/>
</dbReference>
<dbReference type="Gene3D" id="3.30.559.10">
    <property type="entry name" value="Chloramphenicol acetyltransferase-like domain"/>
    <property type="match status" value="4"/>
</dbReference>
<dbReference type="GO" id="GO:0004312">
    <property type="term" value="F:fatty acid synthase activity"/>
    <property type="evidence" value="ECO:0007669"/>
    <property type="project" value="UniProtKB-EC"/>
</dbReference>
<dbReference type="InterPro" id="IPR042099">
    <property type="entry name" value="ANL_N_sf"/>
</dbReference>
<dbReference type="GO" id="GO:0005737">
    <property type="term" value="C:cytoplasm"/>
    <property type="evidence" value="ECO:0007669"/>
    <property type="project" value="TreeGrafter"/>
</dbReference>
<keyword evidence="5" id="KW-0436">Ligase</keyword>
<dbReference type="NCBIfam" id="NF003417">
    <property type="entry name" value="PRK04813.1"/>
    <property type="match status" value="4"/>
</dbReference>
<dbReference type="SUPFAM" id="SSF56801">
    <property type="entry name" value="Acetyl-CoA synthetase-like"/>
    <property type="match status" value="4"/>
</dbReference>
<dbReference type="Gene3D" id="3.30.300.30">
    <property type="match status" value="3"/>
</dbReference>
<dbReference type="NCBIfam" id="TIGR01733">
    <property type="entry name" value="AA-adenyl-dom"/>
    <property type="match status" value="2"/>
</dbReference>
<dbReference type="PROSITE" id="PS00455">
    <property type="entry name" value="AMP_BINDING"/>
    <property type="match status" value="3"/>
</dbReference>
<dbReference type="PANTHER" id="PTHR45527">
    <property type="entry name" value="NONRIBOSOMAL PEPTIDE SYNTHETASE"/>
    <property type="match status" value="1"/>
</dbReference>
<dbReference type="CDD" id="cd19531">
    <property type="entry name" value="LCL_NRPS-like"/>
    <property type="match status" value="1"/>
</dbReference>
<dbReference type="OrthoDB" id="416786at2759"/>
<reference evidence="8" key="1">
    <citation type="submission" date="2021-02" db="EMBL/GenBank/DDBJ databases">
        <authorList>
            <person name="Nowell W R."/>
        </authorList>
    </citation>
    <scope>NUCLEOTIDE SEQUENCE</scope>
</reference>
<dbReference type="EMBL" id="CAJOBP010003800">
    <property type="protein sequence ID" value="CAF4419045.1"/>
    <property type="molecule type" value="Genomic_DNA"/>
</dbReference>
<dbReference type="InterPro" id="IPR020806">
    <property type="entry name" value="PKS_PP-bd"/>
</dbReference>
<dbReference type="SUPFAM" id="SSF47336">
    <property type="entry name" value="ACP-like"/>
    <property type="match status" value="3"/>
</dbReference>
<dbReference type="Gene3D" id="3.40.50.12780">
    <property type="entry name" value="N-terminal domain of ligase-like"/>
    <property type="match status" value="2"/>
</dbReference>
<feature type="non-terminal residue" evidence="8">
    <location>
        <position position="3723"/>
    </location>
</feature>
<keyword evidence="4" id="KW-0597">Phosphoprotein</keyword>
<dbReference type="Gene3D" id="3.30.559.30">
    <property type="entry name" value="Nonribosomal peptide synthetase, condensation domain"/>
    <property type="match status" value="4"/>
</dbReference>
<dbReference type="InterPro" id="IPR009081">
    <property type="entry name" value="PP-bd_ACP"/>
</dbReference>
<dbReference type="PROSITE" id="PS00012">
    <property type="entry name" value="PHOSPHOPANTETHEINE"/>
    <property type="match status" value="1"/>
</dbReference>
<protein>
    <recommendedName>
        <fullName evidence="2">Fatty acid synthase</fullName>
        <ecNumber evidence="1">2.3.1.85</ecNumber>
    </recommendedName>
</protein>
<dbReference type="Proteomes" id="UP000663825">
    <property type="component" value="Unassembled WGS sequence"/>
</dbReference>
<accession>A0A817LSS5</accession>
<dbReference type="InterPro" id="IPR045851">
    <property type="entry name" value="AMP-bd_C_sf"/>
</dbReference>
<evidence type="ECO:0000256" key="6">
    <source>
        <dbReference type="ARBA" id="ARBA00044883"/>
    </source>
</evidence>
<dbReference type="Proteomes" id="UP000663873">
    <property type="component" value="Unassembled WGS sequence"/>
</dbReference>
<feature type="domain" description="Carrier" evidence="7">
    <location>
        <begin position="292"/>
        <end position="367"/>
    </location>
</feature>
<evidence type="ECO:0000313" key="10">
    <source>
        <dbReference type="Proteomes" id="UP000663825"/>
    </source>
</evidence>
<dbReference type="InterPro" id="IPR020845">
    <property type="entry name" value="AMP-binding_CS"/>
</dbReference>
<proteinExistence type="predicted"/>
<dbReference type="Pfam" id="PF13193">
    <property type="entry name" value="AMP-binding_C"/>
    <property type="match status" value="3"/>
</dbReference>
<evidence type="ECO:0000313" key="8">
    <source>
        <dbReference type="EMBL" id="CAF3033527.1"/>
    </source>
</evidence>
<gene>
    <name evidence="8" type="ORF">TIS948_LOCUS3120</name>
    <name evidence="9" type="ORF">UJA718_LOCUS20424</name>
</gene>
<organism evidence="8 10">
    <name type="scientific">Rotaria socialis</name>
    <dbReference type="NCBI Taxonomy" id="392032"/>
    <lineage>
        <taxon>Eukaryota</taxon>
        <taxon>Metazoa</taxon>
        <taxon>Spiralia</taxon>
        <taxon>Gnathifera</taxon>
        <taxon>Rotifera</taxon>
        <taxon>Eurotatoria</taxon>
        <taxon>Bdelloidea</taxon>
        <taxon>Philodinida</taxon>
        <taxon>Philodinidae</taxon>
        <taxon>Rotaria</taxon>
    </lineage>
</organism>
<dbReference type="GO" id="GO:0043041">
    <property type="term" value="P:amino acid activation for nonribosomal peptide biosynthetic process"/>
    <property type="evidence" value="ECO:0007669"/>
    <property type="project" value="TreeGrafter"/>
</dbReference>
<evidence type="ECO:0000256" key="3">
    <source>
        <dbReference type="ARBA" id="ARBA00022450"/>
    </source>
</evidence>
<dbReference type="InterPro" id="IPR001242">
    <property type="entry name" value="Condensation_dom"/>
</dbReference>
<dbReference type="GO" id="GO:0016874">
    <property type="term" value="F:ligase activity"/>
    <property type="evidence" value="ECO:0007669"/>
    <property type="project" value="UniProtKB-KW"/>
</dbReference>
<evidence type="ECO:0000313" key="11">
    <source>
        <dbReference type="Proteomes" id="UP000663873"/>
    </source>
</evidence>
<dbReference type="InterPro" id="IPR025110">
    <property type="entry name" value="AMP-bd_C"/>
</dbReference>
<comment type="caution">
    <text evidence="8">The sequence shown here is derived from an EMBL/GenBank/DDBJ whole genome shotgun (WGS) entry which is preliminary data.</text>
</comment>
<comment type="catalytic activity">
    <reaction evidence="6">
        <text>acetyl-CoA + n malonyl-CoA + 2n NADPH + 2n H(+) = a long-chain fatty acid + (n+1) CoA + n CO2 + 2n NADP(+).</text>
        <dbReference type="EC" id="2.3.1.85"/>
    </reaction>
</comment>
<evidence type="ECO:0000256" key="4">
    <source>
        <dbReference type="ARBA" id="ARBA00022553"/>
    </source>
</evidence>
<dbReference type="Gene3D" id="2.30.38.10">
    <property type="entry name" value="Luciferase, Domain 3"/>
    <property type="match status" value="2"/>
</dbReference>
<dbReference type="SMART" id="SM00823">
    <property type="entry name" value="PKS_PP"/>
    <property type="match status" value="2"/>
</dbReference>
<feature type="domain" description="Carrier" evidence="7">
    <location>
        <begin position="2950"/>
        <end position="3027"/>
    </location>
</feature>
<dbReference type="InterPro" id="IPR023213">
    <property type="entry name" value="CAT-like_dom_sf"/>
</dbReference>
<evidence type="ECO:0000256" key="1">
    <source>
        <dbReference type="ARBA" id="ARBA00012873"/>
    </source>
</evidence>
<dbReference type="InterPro" id="IPR006162">
    <property type="entry name" value="Ppantetheine_attach_site"/>
</dbReference>
<name>A0A817LSS5_9BILA</name>
<dbReference type="EC" id="2.3.1.85" evidence="1"/>
<keyword evidence="11" id="KW-1185">Reference proteome</keyword>
<evidence type="ECO:0000256" key="2">
    <source>
        <dbReference type="ARBA" id="ARBA00018769"/>
    </source>
</evidence>
<dbReference type="FunFam" id="1.10.1200.10:FF:000005">
    <property type="entry name" value="Nonribosomal peptide synthetase 1"/>
    <property type="match status" value="1"/>
</dbReference>
<keyword evidence="3" id="KW-0596">Phosphopantetheine</keyword>
<dbReference type="Gene3D" id="1.10.1200.10">
    <property type="entry name" value="ACP-like"/>
    <property type="match status" value="3"/>
</dbReference>